<evidence type="ECO:0000313" key="2">
    <source>
        <dbReference type="EMBL" id="CAD8086705.1"/>
    </source>
</evidence>
<keyword evidence="1" id="KW-0812">Transmembrane</keyword>
<organism evidence="2 3">
    <name type="scientific">Paramecium sonneborni</name>
    <dbReference type="NCBI Taxonomy" id="65129"/>
    <lineage>
        <taxon>Eukaryota</taxon>
        <taxon>Sar</taxon>
        <taxon>Alveolata</taxon>
        <taxon>Ciliophora</taxon>
        <taxon>Intramacronucleata</taxon>
        <taxon>Oligohymenophorea</taxon>
        <taxon>Peniculida</taxon>
        <taxon>Parameciidae</taxon>
        <taxon>Paramecium</taxon>
    </lineage>
</organism>
<evidence type="ECO:0000313" key="3">
    <source>
        <dbReference type="Proteomes" id="UP000692954"/>
    </source>
</evidence>
<comment type="caution">
    <text evidence="2">The sequence shown here is derived from an EMBL/GenBank/DDBJ whole genome shotgun (WGS) entry which is preliminary data.</text>
</comment>
<feature type="transmembrane region" description="Helical" evidence="1">
    <location>
        <begin position="394"/>
        <end position="424"/>
    </location>
</feature>
<dbReference type="OrthoDB" id="294298at2759"/>
<accession>A0A8S1NCD9</accession>
<feature type="transmembrane region" description="Helical" evidence="1">
    <location>
        <begin position="7"/>
        <end position="29"/>
    </location>
</feature>
<sequence length="465" mass="54739">MFKNCIYPCIGFFSIVGRIFIFFCFWWAFDGVEEAFSDKRLGYQNEFYAWQSPPIFKIQQLFSNPECPIGTSLLYNYIWAGRKSFTQDEIQYKSIRPHQFKYWVYEAFPTKKFILCATVGLKNETYAEFGRVKKTCEERQMRSCSQGRFCVPATYQYCPITKIEFDEQGLLKTEIDPEEMPIAYFKIDTYFVSGLNNKDQNLYPGQPQDDQLEQKFKSVDIENKDDTFIPLNTINDKLFYSINSASDFDRTISENYNKTLFYRRYKEWQYDALGDLFDYAYHIFDSLDDIIILSSSGTITSLIYLLLVCYIYPAIPVVLRFISALKAENLLIWDILTRMILLFSMLAQSLYVIKQCEDVLKYSNLLLKNDQIVGFKDQYDGVLELIDSQEPYHIISIVVSLGFLGVEVTLWLIIGLKACFIWIMKIYKQLQFKKQIKDEIKQEEDLENLNQLNSKQVNVEQQKLN</sequence>
<name>A0A8S1NCD9_9CILI</name>
<keyword evidence="3" id="KW-1185">Reference proteome</keyword>
<dbReference type="EMBL" id="CAJJDN010000050">
    <property type="protein sequence ID" value="CAD8086705.1"/>
    <property type="molecule type" value="Genomic_DNA"/>
</dbReference>
<evidence type="ECO:0000256" key="1">
    <source>
        <dbReference type="SAM" id="Phobius"/>
    </source>
</evidence>
<proteinExistence type="predicted"/>
<keyword evidence="1" id="KW-0472">Membrane</keyword>
<gene>
    <name evidence="2" type="ORF">PSON_ATCC_30995.1.T0500148</name>
</gene>
<feature type="transmembrane region" description="Helical" evidence="1">
    <location>
        <begin position="302"/>
        <end position="323"/>
    </location>
</feature>
<protein>
    <recommendedName>
        <fullName evidence="4">Transmembrane protein</fullName>
    </recommendedName>
</protein>
<evidence type="ECO:0008006" key="4">
    <source>
        <dbReference type="Google" id="ProtNLM"/>
    </source>
</evidence>
<reference evidence="2" key="1">
    <citation type="submission" date="2021-01" db="EMBL/GenBank/DDBJ databases">
        <authorList>
            <consortium name="Genoscope - CEA"/>
            <person name="William W."/>
        </authorList>
    </citation>
    <scope>NUCLEOTIDE SEQUENCE</scope>
</reference>
<keyword evidence="1" id="KW-1133">Transmembrane helix</keyword>
<dbReference type="AlphaFoldDB" id="A0A8S1NCD9"/>
<feature type="transmembrane region" description="Helical" evidence="1">
    <location>
        <begin position="335"/>
        <end position="353"/>
    </location>
</feature>
<dbReference type="Proteomes" id="UP000692954">
    <property type="component" value="Unassembled WGS sequence"/>
</dbReference>